<gene>
    <name evidence="2" type="ORF">ACFOEI_12815</name>
</gene>
<dbReference type="RefSeq" id="WP_268247065.1">
    <property type="nucleotide sequence ID" value="NZ_BMXD01000017.1"/>
</dbReference>
<dbReference type="InterPro" id="IPR000073">
    <property type="entry name" value="AB_hydrolase_1"/>
</dbReference>
<dbReference type="InterPro" id="IPR050266">
    <property type="entry name" value="AB_hydrolase_sf"/>
</dbReference>
<dbReference type="Gene3D" id="3.40.50.1820">
    <property type="entry name" value="alpha/beta hydrolase"/>
    <property type="match status" value="1"/>
</dbReference>
<proteinExistence type="predicted"/>
<evidence type="ECO:0000313" key="3">
    <source>
        <dbReference type="Proteomes" id="UP001595640"/>
    </source>
</evidence>
<keyword evidence="2" id="KW-0378">Hydrolase</keyword>
<evidence type="ECO:0000313" key="2">
    <source>
        <dbReference type="EMBL" id="MFC3292939.1"/>
    </source>
</evidence>
<organism evidence="2 3">
    <name type="scientific">Modicisalibacter luteus</name>
    <dbReference type="NCBI Taxonomy" id="453962"/>
    <lineage>
        <taxon>Bacteria</taxon>
        <taxon>Pseudomonadati</taxon>
        <taxon>Pseudomonadota</taxon>
        <taxon>Gammaproteobacteria</taxon>
        <taxon>Oceanospirillales</taxon>
        <taxon>Halomonadaceae</taxon>
        <taxon>Modicisalibacter</taxon>
    </lineage>
</organism>
<dbReference type="SUPFAM" id="SSF53474">
    <property type="entry name" value="alpha/beta-Hydrolases"/>
    <property type="match status" value="1"/>
</dbReference>
<dbReference type="PRINTS" id="PR00412">
    <property type="entry name" value="EPOXHYDRLASE"/>
</dbReference>
<dbReference type="PANTHER" id="PTHR43798:SF33">
    <property type="entry name" value="HYDROLASE, PUTATIVE (AFU_ORTHOLOGUE AFUA_2G14860)-RELATED"/>
    <property type="match status" value="1"/>
</dbReference>
<evidence type="ECO:0000259" key="1">
    <source>
        <dbReference type="Pfam" id="PF00561"/>
    </source>
</evidence>
<feature type="domain" description="AB hydrolase-1" evidence="1">
    <location>
        <begin position="15"/>
        <end position="125"/>
    </location>
</feature>
<dbReference type="EMBL" id="JBHRUH010000030">
    <property type="protein sequence ID" value="MFC3292939.1"/>
    <property type="molecule type" value="Genomic_DNA"/>
</dbReference>
<name>A0ABV7M2F0_9GAMM</name>
<comment type="caution">
    <text evidence="2">The sequence shown here is derived from an EMBL/GenBank/DDBJ whole genome shotgun (WGS) entry which is preliminary data.</text>
</comment>
<dbReference type="Proteomes" id="UP001595640">
    <property type="component" value="Unassembled WGS sequence"/>
</dbReference>
<sequence length="184" mass="20819">MRTRYIDVGEGQWGTILLMHGIPTWGYLYHAVIPCLAGAGYRVIALDFLGHGWSDRRDRFNRSFQGQARVIIGLFSTLGLERVDVVGHATGGAVALILAIEHSGIVGRLAISNSVCYDWFDEMLDLGHPGFTVLPKRWLVERTHAWIEKARRLVMHHDRHVEVSEAWVWLAAGRQLLNRLTRLA</sequence>
<keyword evidence="3" id="KW-1185">Reference proteome</keyword>
<reference evidence="3" key="1">
    <citation type="journal article" date="2019" name="Int. J. Syst. Evol. Microbiol.">
        <title>The Global Catalogue of Microorganisms (GCM) 10K type strain sequencing project: providing services to taxonomists for standard genome sequencing and annotation.</title>
        <authorList>
            <consortium name="The Broad Institute Genomics Platform"/>
            <consortium name="The Broad Institute Genome Sequencing Center for Infectious Disease"/>
            <person name="Wu L."/>
            <person name="Ma J."/>
        </authorList>
    </citation>
    <scope>NUCLEOTIDE SEQUENCE [LARGE SCALE GENOMIC DNA]</scope>
    <source>
        <strain evidence="3">KCTC 12847</strain>
    </source>
</reference>
<dbReference type="InterPro" id="IPR000639">
    <property type="entry name" value="Epox_hydrolase-like"/>
</dbReference>
<dbReference type="InterPro" id="IPR029058">
    <property type="entry name" value="AB_hydrolase_fold"/>
</dbReference>
<dbReference type="PRINTS" id="PR00111">
    <property type="entry name" value="ABHYDROLASE"/>
</dbReference>
<dbReference type="PANTHER" id="PTHR43798">
    <property type="entry name" value="MONOACYLGLYCEROL LIPASE"/>
    <property type="match status" value="1"/>
</dbReference>
<protein>
    <submittedName>
        <fullName evidence="2">Alpha/beta fold hydrolase</fullName>
    </submittedName>
</protein>
<dbReference type="GO" id="GO:0016787">
    <property type="term" value="F:hydrolase activity"/>
    <property type="evidence" value="ECO:0007669"/>
    <property type="project" value="UniProtKB-KW"/>
</dbReference>
<dbReference type="Pfam" id="PF00561">
    <property type="entry name" value="Abhydrolase_1"/>
    <property type="match status" value="1"/>
</dbReference>
<accession>A0ABV7M2F0</accession>